<evidence type="ECO:0000313" key="5">
    <source>
        <dbReference type="EMBL" id="PHT78205.1"/>
    </source>
</evidence>
<reference evidence="5 6" key="2">
    <citation type="journal article" date="2017" name="Genome Biol.">
        <title>New reference genome sequences of hot pepper reveal the massive evolution of plant disease-resistance genes by retroduplication.</title>
        <authorList>
            <person name="Kim S."/>
            <person name="Park J."/>
            <person name="Yeom S.I."/>
            <person name="Kim Y.M."/>
            <person name="Seo E."/>
            <person name="Kim K.T."/>
            <person name="Kim M.S."/>
            <person name="Lee J.M."/>
            <person name="Cheong K."/>
            <person name="Shin H.S."/>
            <person name="Kim S.B."/>
            <person name="Han K."/>
            <person name="Lee J."/>
            <person name="Park M."/>
            <person name="Lee H.A."/>
            <person name="Lee H.Y."/>
            <person name="Lee Y."/>
            <person name="Oh S."/>
            <person name="Lee J.H."/>
            <person name="Choi E."/>
            <person name="Choi E."/>
            <person name="Lee S.E."/>
            <person name="Jeon J."/>
            <person name="Kim H."/>
            <person name="Choi G."/>
            <person name="Song H."/>
            <person name="Lee J."/>
            <person name="Lee S.C."/>
            <person name="Kwon J.K."/>
            <person name="Lee H.Y."/>
            <person name="Koo N."/>
            <person name="Hong Y."/>
            <person name="Kim R.W."/>
            <person name="Kang W.H."/>
            <person name="Huh J.H."/>
            <person name="Kang B.C."/>
            <person name="Yang T.J."/>
            <person name="Lee Y.H."/>
            <person name="Bennetzen J.L."/>
            <person name="Choi D."/>
        </authorList>
    </citation>
    <scope>NUCLEOTIDE SEQUENCE [LARGE SCALE GENOMIC DNA]</scope>
    <source>
        <strain evidence="6">cv. CM334</strain>
    </source>
</reference>
<dbReference type="InterPro" id="IPR011009">
    <property type="entry name" value="Kinase-like_dom_sf"/>
</dbReference>
<organism evidence="5 6">
    <name type="scientific">Capsicum annuum</name>
    <name type="common">Capsicum pepper</name>
    <dbReference type="NCBI Taxonomy" id="4072"/>
    <lineage>
        <taxon>Eukaryota</taxon>
        <taxon>Viridiplantae</taxon>
        <taxon>Streptophyta</taxon>
        <taxon>Embryophyta</taxon>
        <taxon>Tracheophyta</taxon>
        <taxon>Spermatophyta</taxon>
        <taxon>Magnoliopsida</taxon>
        <taxon>eudicotyledons</taxon>
        <taxon>Gunneridae</taxon>
        <taxon>Pentapetalae</taxon>
        <taxon>asterids</taxon>
        <taxon>lamiids</taxon>
        <taxon>Solanales</taxon>
        <taxon>Solanaceae</taxon>
        <taxon>Solanoideae</taxon>
        <taxon>Capsiceae</taxon>
        <taxon>Capsicum</taxon>
    </lineage>
</organism>
<gene>
    <name evidence="5" type="ORF">T459_16257</name>
</gene>
<dbReference type="Gramene" id="PHT78205">
    <property type="protein sequence ID" value="PHT78205"/>
    <property type="gene ID" value="T459_16257"/>
</dbReference>
<name>A0A2G2Z8L2_CAPAN</name>
<feature type="domain" description="Protein kinase" evidence="4">
    <location>
        <begin position="1"/>
        <end position="121"/>
    </location>
</feature>
<dbReference type="PANTHER" id="PTHR47989">
    <property type="entry name" value="OS01G0750732 PROTEIN"/>
    <property type="match status" value="1"/>
</dbReference>
<dbReference type="PANTHER" id="PTHR47989:SF65">
    <property type="entry name" value="PROTEIN KINASE DOMAIN-CONTAINING PROTEIN"/>
    <property type="match status" value="1"/>
</dbReference>
<evidence type="ECO:0000256" key="3">
    <source>
        <dbReference type="ARBA" id="ARBA00022840"/>
    </source>
</evidence>
<protein>
    <recommendedName>
        <fullName evidence="4">Protein kinase domain-containing protein</fullName>
    </recommendedName>
</protein>
<evidence type="ECO:0000256" key="2">
    <source>
        <dbReference type="ARBA" id="ARBA00022741"/>
    </source>
</evidence>
<dbReference type="Proteomes" id="UP000222542">
    <property type="component" value="Unassembled WGS sequence"/>
</dbReference>
<sequence length="121" mass="13897">MRSLDNFLHEHEGSARGLSYLHDVCCPEIVHQDIKSSNIRRDQNLEPRVSDFGLAEFLVDEEAYITSVVMGTFGYLALEYLQSRRATEKYDHAQGKFRYGVNTNLPLHGKGKEYDDCARKL</sequence>
<accession>A0A2G2Z8L2</accession>
<dbReference type="InterPro" id="IPR000719">
    <property type="entry name" value="Prot_kinase_dom"/>
</dbReference>
<evidence type="ECO:0000256" key="1">
    <source>
        <dbReference type="ARBA" id="ARBA00022527"/>
    </source>
</evidence>
<proteinExistence type="predicted"/>
<dbReference type="EMBL" id="AYRZ02000006">
    <property type="protein sequence ID" value="PHT78205.1"/>
    <property type="molecule type" value="Genomic_DNA"/>
</dbReference>
<dbReference type="AlphaFoldDB" id="A0A2G2Z8L2"/>
<dbReference type="Pfam" id="PF00069">
    <property type="entry name" value="Pkinase"/>
    <property type="match status" value="1"/>
</dbReference>
<evidence type="ECO:0000313" key="6">
    <source>
        <dbReference type="Proteomes" id="UP000222542"/>
    </source>
</evidence>
<dbReference type="PROSITE" id="PS50011">
    <property type="entry name" value="PROTEIN_KINASE_DOM"/>
    <property type="match status" value="1"/>
</dbReference>
<dbReference type="SUPFAM" id="SSF56112">
    <property type="entry name" value="Protein kinase-like (PK-like)"/>
    <property type="match status" value="1"/>
</dbReference>
<dbReference type="GO" id="GO:0005524">
    <property type="term" value="F:ATP binding"/>
    <property type="evidence" value="ECO:0007669"/>
    <property type="project" value="UniProtKB-KW"/>
</dbReference>
<dbReference type="Gene3D" id="1.10.510.10">
    <property type="entry name" value="Transferase(Phosphotransferase) domain 1"/>
    <property type="match status" value="1"/>
</dbReference>
<keyword evidence="1" id="KW-0418">Kinase</keyword>
<dbReference type="STRING" id="4072.A0A2G2Z8L2"/>
<keyword evidence="6" id="KW-1185">Reference proteome</keyword>
<reference evidence="5 6" key="1">
    <citation type="journal article" date="2014" name="Nat. Genet.">
        <title>Genome sequence of the hot pepper provides insights into the evolution of pungency in Capsicum species.</title>
        <authorList>
            <person name="Kim S."/>
            <person name="Park M."/>
            <person name="Yeom S.I."/>
            <person name="Kim Y.M."/>
            <person name="Lee J.M."/>
            <person name="Lee H.A."/>
            <person name="Seo E."/>
            <person name="Choi J."/>
            <person name="Cheong K."/>
            <person name="Kim K.T."/>
            <person name="Jung K."/>
            <person name="Lee G.W."/>
            <person name="Oh S.K."/>
            <person name="Bae C."/>
            <person name="Kim S.B."/>
            <person name="Lee H.Y."/>
            <person name="Kim S.Y."/>
            <person name="Kim M.S."/>
            <person name="Kang B.C."/>
            <person name="Jo Y.D."/>
            <person name="Yang H.B."/>
            <person name="Jeong H.J."/>
            <person name="Kang W.H."/>
            <person name="Kwon J.K."/>
            <person name="Shin C."/>
            <person name="Lim J.Y."/>
            <person name="Park J.H."/>
            <person name="Huh J.H."/>
            <person name="Kim J.S."/>
            <person name="Kim B.D."/>
            <person name="Cohen O."/>
            <person name="Paran I."/>
            <person name="Suh M.C."/>
            <person name="Lee S.B."/>
            <person name="Kim Y.K."/>
            <person name="Shin Y."/>
            <person name="Noh S.J."/>
            <person name="Park J."/>
            <person name="Seo Y.S."/>
            <person name="Kwon S.Y."/>
            <person name="Kim H.A."/>
            <person name="Park J.M."/>
            <person name="Kim H.J."/>
            <person name="Choi S.B."/>
            <person name="Bosland P.W."/>
            <person name="Reeves G."/>
            <person name="Jo S.H."/>
            <person name="Lee B.W."/>
            <person name="Cho H.T."/>
            <person name="Choi H.S."/>
            <person name="Lee M.S."/>
            <person name="Yu Y."/>
            <person name="Do Choi Y."/>
            <person name="Park B.S."/>
            <person name="van Deynze A."/>
            <person name="Ashrafi H."/>
            <person name="Hill T."/>
            <person name="Kim W.T."/>
            <person name="Pai H.S."/>
            <person name="Ahn H.K."/>
            <person name="Yeam I."/>
            <person name="Giovannoni J.J."/>
            <person name="Rose J.K."/>
            <person name="Sorensen I."/>
            <person name="Lee S.J."/>
            <person name="Kim R.W."/>
            <person name="Choi I.Y."/>
            <person name="Choi B.S."/>
            <person name="Lim J.S."/>
            <person name="Lee Y.H."/>
            <person name="Choi D."/>
        </authorList>
    </citation>
    <scope>NUCLEOTIDE SEQUENCE [LARGE SCALE GENOMIC DNA]</scope>
    <source>
        <strain evidence="6">cv. CM334</strain>
    </source>
</reference>
<keyword evidence="2" id="KW-0547">Nucleotide-binding</keyword>
<comment type="caution">
    <text evidence="5">The sequence shown here is derived from an EMBL/GenBank/DDBJ whole genome shotgun (WGS) entry which is preliminary data.</text>
</comment>
<keyword evidence="1" id="KW-0808">Transferase</keyword>
<keyword evidence="1" id="KW-0723">Serine/threonine-protein kinase</keyword>
<evidence type="ECO:0000259" key="4">
    <source>
        <dbReference type="PROSITE" id="PS50011"/>
    </source>
</evidence>
<dbReference type="GO" id="GO:0004674">
    <property type="term" value="F:protein serine/threonine kinase activity"/>
    <property type="evidence" value="ECO:0007669"/>
    <property type="project" value="UniProtKB-KW"/>
</dbReference>
<keyword evidence="3" id="KW-0067">ATP-binding</keyword>